<comment type="function">
    <text evidence="10">Pyrophosphatase that catalyzes the hydrolysis of nucleoside triphosphates to their monophosphate derivatives, with a high preference for the non-canonical purine nucleotides XTP (xanthosine triphosphate), dITP (deoxyinosine triphosphate) and ITP. Seems to function as a house-cleaning enzyme that removes non-canonical purine nucleotides from the nucleotide pool, thus preventing their incorporation into DNA/RNA and avoiding chromosomal lesions.</text>
</comment>
<evidence type="ECO:0000256" key="7">
    <source>
        <dbReference type="ARBA" id="ARBA00023080"/>
    </source>
</evidence>
<evidence type="ECO:0000313" key="12">
    <source>
        <dbReference type="EMBL" id="AGH96016.1"/>
    </source>
</evidence>
<dbReference type="NCBIfam" id="TIGR00042">
    <property type="entry name" value="RdgB/HAM1 family non-canonical purine NTP pyrophosphatase"/>
    <property type="match status" value="1"/>
</dbReference>
<dbReference type="SUPFAM" id="SSF52972">
    <property type="entry name" value="ITPase-like"/>
    <property type="match status" value="1"/>
</dbReference>
<dbReference type="InterPro" id="IPR002637">
    <property type="entry name" value="RdgB/HAM1"/>
</dbReference>
<dbReference type="GO" id="GO:0000166">
    <property type="term" value="F:nucleotide binding"/>
    <property type="evidence" value="ECO:0007669"/>
    <property type="project" value="UniProtKB-KW"/>
</dbReference>
<dbReference type="GO" id="GO:0009146">
    <property type="term" value="P:purine nucleoside triphosphate catabolic process"/>
    <property type="evidence" value="ECO:0007669"/>
    <property type="project" value="UniProtKB-UniRule"/>
</dbReference>
<organism evidence="12 13">
    <name type="scientific">Pseudobdellovibrio exovorus JSS</name>
    <dbReference type="NCBI Taxonomy" id="1184267"/>
    <lineage>
        <taxon>Bacteria</taxon>
        <taxon>Pseudomonadati</taxon>
        <taxon>Bdellovibrionota</taxon>
        <taxon>Bdellovibrionia</taxon>
        <taxon>Bdellovibrionales</taxon>
        <taxon>Pseudobdellovibrionaceae</taxon>
        <taxon>Pseudobdellovibrio</taxon>
    </lineage>
</organism>
<feature type="binding site" evidence="10">
    <location>
        <begin position="7"/>
        <end position="12"/>
    </location>
    <ligand>
        <name>substrate</name>
    </ligand>
</feature>
<comment type="caution">
    <text evidence="10">Lacks conserved residue(s) required for the propagation of feature annotation.</text>
</comment>
<feature type="binding site" evidence="10">
    <location>
        <position position="177"/>
    </location>
    <ligand>
        <name>substrate</name>
    </ligand>
</feature>
<comment type="catalytic activity">
    <reaction evidence="10">
        <text>ITP + H2O = IMP + diphosphate + H(+)</text>
        <dbReference type="Rhea" id="RHEA:29399"/>
        <dbReference type="ChEBI" id="CHEBI:15377"/>
        <dbReference type="ChEBI" id="CHEBI:15378"/>
        <dbReference type="ChEBI" id="CHEBI:33019"/>
        <dbReference type="ChEBI" id="CHEBI:58053"/>
        <dbReference type="ChEBI" id="CHEBI:61402"/>
        <dbReference type="EC" id="3.6.1.66"/>
    </reaction>
</comment>
<dbReference type="GO" id="GO:0036222">
    <property type="term" value="F:XTP diphosphatase activity"/>
    <property type="evidence" value="ECO:0007669"/>
    <property type="project" value="UniProtKB-UniRule"/>
</dbReference>
<dbReference type="GO" id="GO:0017111">
    <property type="term" value="F:ribonucleoside triphosphate phosphatase activity"/>
    <property type="evidence" value="ECO:0007669"/>
    <property type="project" value="InterPro"/>
</dbReference>
<comment type="subunit">
    <text evidence="2 10">Homodimer.</text>
</comment>
<gene>
    <name evidence="12" type="ORF">A11Q_1800</name>
</gene>
<dbReference type="AlphaFoldDB" id="M4VDC2"/>
<feature type="active site" description="Proton acceptor" evidence="10">
    <location>
        <position position="71"/>
    </location>
</feature>
<dbReference type="CDD" id="cd00515">
    <property type="entry name" value="HAM1"/>
    <property type="match status" value="1"/>
</dbReference>
<dbReference type="STRING" id="1184267.A11Q_1800"/>
<dbReference type="HOGENOM" id="CLU_082080_0_2_7"/>
<evidence type="ECO:0000256" key="1">
    <source>
        <dbReference type="ARBA" id="ARBA00008023"/>
    </source>
</evidence>
<dbReference type="GO" id="GO:0035870">
    <property type="term" value="F:dITP diphosphatase activity"/>
    <property type="evidence" value="ECO:0007669"/>
    <property type="project" value="UniProtKB-UniRule"/>
</dbReference>
<dbReference type="Proteomes" id="UP000012040">
    <property type="component" value="Chromosome"/>
</dbReference>
<dbReference type="GO" id="GO:0009117">
    <property type="term" value="P:nucleotide metabolic process"/>
    <property type="evidence" value="ECO:0007669"/>
    <property type="project" value="UniProtKB-KW"/>
</dbReference>
<evidence type="ECO:0000256" key="10">
    <source>
        <dbReference type="HAMAP-Rule" id="MF_01405"/>
    </source>
</evidence>
<evidence type="ECO:0000313" key="13">
    <source>
        <dbReference type="Proteomes" id="UP000012040"/>
    </source>
</evidence>
<feature type="binding site" evidence="10">
    <location>
        <position position="72"/>
    </location>
    <ligand>
        <name>substrate</name>
    </ligand>
</feature>
<dbReference type="eggNOG" id="COG0127">
    <property type="taxonomic scope" value="Bacteria"/>
</dbReference>
<dbReference type="GO" id="GO:0036220">
    <property type="term" value="F:ITP diphosphatase activity"/>
    <property type="evidence" value="ECO:0007669"/>
    <property type="project" value="UniProtKB-UniRule"/>
</dbReference>
<keyword evidence="13" id="KW-1185">Reference proteome</keyword>
<dbReference type="PATRIC" id="fig|1184267.3.peg.1822"/>
<accession>M4VDC2</accession>
<dbReference type="FunFam" id="3.90.950.10:FF:000001">
    <property type="entry name" value="dITP/XTP pyrophosphatase"/>
    <property type="match status" value="1"/>
</dbReference>
<keyword evidence="4 10" id="KW-0547">Nucleotide-binding</keyword>
<feature type="binding site" evidence="10">
    <location>
        <begin position="154"/>
        <end position="157"/>
    </location>
    <ligand>
        <name>substrate</name>
    </ligand>
</feature>
<comment type="similarity">
    <text evidence="1 10 11">Belongs to the HAM1 NTPase family.</text>
</comment>
<dbReference type="GO" id="GO:0005829">
    <property type="term" value="C:cytosol"/>
    <property type="evidence" value="ECO:0007669"/>
    <property type="project" value="TreeGrafter"/>
</dbReference>
<name>M4VDC2_9BACT</name>
<keyword evidence="6 10" id="KW-0460">Magnesium</keyword>
<evidence type="ECO:0000256" key="5">
    <source>
        <dbReference type="ARBA" id="ARBA00022801"/>
    </source>
</evidence>
<evidence type="ECO:0000256" key="11">
    <source>
        <dbReference type="RuleBase" id="RU003781"/>
    </source>
</evidence>
<dbReference type="EC" id="3.6.1.66" evidence="10"/>
<dbReference type="PANTHER" id="PTHR11067:SF9">
    <property type="entry name" value="INOSINE TRIPHOSPHATE PYROPHOSPHATASE"/>
    <property type="match status" value="1"/>
</dbReference>
<comment type="catalytic activity">
    <reaction evidence="8 10">
        <text>dITP + H2O = dIMP + diphosphate + H(+)</text>
        <dbReference type="Rhea" id="RHEA:28342"/>
        <dbReference type="ChEBI" id="CHEBI:15377"/>
        <dbReference type="ChEBI" id="CHEBI:15378"/>
        <dbReference type="ChEBI" id="CHEBI:33019"/>
        <dbReference type="ChEBI" id="CHEBI:61194"/>
        <dbReference type="ChEBI" id="CHEBI:61382"/>
        <dbReference type="EC" id="3.6.1.66"/>
    </reaction>
</comment>
<evidence type="ECO:0000256" key="3">
    <source>
        <dbReference type="ARBA" id="ARBA00022723"/>
    </source>
</evidence>
<evidence type="ECO:0000256" key="4">
    <source>
        <dbReference type="ARBA" id="ARBA00022741"/>
    </source>
</evidence>
<sequence>MELWIATGNKGKLEEYKLTLNKVPEFKVYSQADLPHFTPRPEDGATFLDNARIKAKSVKALKSEHWILGEDSGLEVAGLNNLPGVHSARYAGPHARDSENTAKLLKMVQIRTAANRQAQFKCVTVVLTPQNEEWVFEGELKGQISLKATGTHGFGYDSIFIPDGETKTLAELGPAYKLQHSHRAHALAQFLDKLRSGSFII</sequence>
<evidence type="ECO:0000256" key="6">
    <source>
        <dbReference type="ARBA" id="ARBA00022842"/>
    </source>
</evidence>
<dbReference type="InterPro" id="IPR020922">
    <property type="entry name" value="dITP/XTP_pyrophosphatase"/>
</dbReference>
<dbReference type="Gene3D" id="3.90.950.10">
    <property type="match status" value="1"/>
</dbReference>
<feature type="binding site" evidence="10">
    <location>
        <begin position="182"/>
        <end position="183"/>
    </location>
    <ligand>
        <name>substrate</name>
    </ligand>
</feature>
<keyword evidence="5 10" id="KW-0378">Hydrolase</keyword>
<dbReference type="Pfam" id="PF01725">
    <property type="entry name" value="Ham1p_like"/>
    <property type="match status" value="1"/>
</dbReference>
<dbReference type="InterPro" id="IPR029001">
    <property type="entry name" value="ITPase-like_fam"/>
</dbReference>
<dbReference type="GO" id="GO:0046872">
    <property type="term" value="F:metal ion binding"/>
    <property type="evidence" value="ECO:0007669"/>
    <property type="project" value="UniProtKB-KW"/>
</dbReference>
<reference evidence="12 13" key="1">
    <citation type="journal article" date="2013" name="ISME J.">
        <title>By their genes ye shall know them: genomic signatures of predatory bacteria.</title>
        <authorList>
            <person name="Pasternak Z."/>
            <person name="Pietrokovski S."/>
            <person name="Rotem O."/>
            <person name="Gophna U."/>
            <person name="Lurie-Weinberger M.N."/>
            <person name="Jurkevitch E."/>
        </authorList>
    </citation>
    <scope>NUCLEOTIDE SEQUENCE [LARGE SCALE GENOMIC DNA]</scope>
    <source>
        <strain evidence="12 13">JSS</strain>
    </source>
</reference>
<dbReference type="KEGG" id="bex:A11Q_1800"/>
<protein>
    <recommendedName>
        <fullName evidence="10">dITP/XTP pyrophosphatase</fullName>
        <ecNumber evidence="10">3.6.1.66</ecNumber>
    </recommendedName>
    <alternativeName>
        <fullName evidence="10">Non-canonical purine NTP pyrophosphatase</fullName>
    </alternativeName>
    <alternativeName>
        <fullName evidence="10">Non-standard purine NTP pyrophosphatase</fullName>
    </alternativeName>
    <alternativeName>
        <fullName evidence="10">Nucleoside-triphosphate diphosphatase</fullName>
    </alternativeName>
    <alternativeName>
        <fullName evidence="10">Nucleoside-triphosphate pyrophosphatase</fullName>
        <shortName evidence="10">NTPase</shortName>
    </alternativeName>
</protein>
<evidence type="ECO:0000256" key="2">
    <source>
        <dbReference type="ARBA" id="ARBA00011738"/>
    </source>
</evidence>
<keyword evidence="7 10" id="KW-0546">Nucleotide metabolism</keyword>
<comment type="cofactor">
    <cofactor evidence="10">
        <name>Mg(2+)</name>
        <dbReference type="ChEBI" id="CHEBI:18420"/>
    </cofactor>
    <text evidence="10">Binds 1 Mg(2+) ion per subunit.</text>
</comment>
<dbReference type="PANTHER" id="PTHR11067">
    <property type="entry name" value="INOSINE TRIPHOSPHATE PYROPHOSPHATASE/HAM1 PROTEIN"/>
    <property type="match status" value="1"/>
</dbReference>
<proteinExistence type="inferred from homology"/>
<feature type="binding site" evidence="10">
    <location>
        <position position="71"/>
    </location>
    <ligand>
        <name>Mg(2+)</name>
        <dbReference type="ChEBI" id="CHEBI:18420"/>
    </ligand>
</feature>
<dbReference type="HAMAP" id="MF_01405">
    <property type="entry name" value="Non_canon_purine_NTPase"/>
    <property type="match status" value="1"/>
</dbReference>
<keyword evidence="3 10" id="KW-0479">Metal-binding</keyword>
<comment type="catalytic activity">
    <reaction evidence="9 10">
        <text>XTP + H2O = XMP + diphosphate + H(+)</text>
        <dbReference type="Rhea" id="RHEA:28610"/>
        <dbReference type="ChEBI" id="CHEBI:15377"/>
        <dbReference type="ChEBI" id="CHEBI:15378"/>
        <dbReference type="ChEBI" id="CHEBI:33019"/>
        <dbReference type="ChEBI" id="CHEBI:57464"/>
        <dbReference type="ChEBI" id="CHEBI:61314"/>
        <dbReference type="EC" id="3.6.1.66"/>
    </reaction>
</comment>
<evidence type="ECO:0000256" key="9">
    <source>
        <dbReference type="ARBA" id="ARBA00052017"/>
    </source>
</evidence>
<dbReference type="EMBL" id="CP003537">
    <property type="protein sequence ID" value="AGH96016.1"/>
    <property type="molecule type" value="Genomic_DNA"/>
</dbReference>
<evidence type="ECO:0000256" key="8">
    <source>
        <dbReference type="ARBA" id="ARBA00051875"/>
    </source>
</evidence>
<dbReference type="OrthoDB" id="5298415at2"/>
<dbReference type="RefSeq" id="WP_015470506.1">
    <property type="nucleotide sequence ID" value="NC_020813.1"/>
</dbReference>